<dbReference type="InterPro" id="IPR045864">
    <property type="entry name" value="aa-tRNA-synth_II/BPL/LPL"/>
</dbReference>
<evidence type="ECO:0000256" key="6">
    <source>
        <dbReference type="ARBA" id="ARBA00022490"/>
    </source>
</evidence>
<evidence type="ECO:0000256" key="4">
    <source>
        <dbReference type="ARBA" id="ARBA00011496"/>
    </source>
</evidence>
<dbReference type="PANTHER" id="PTHR43707:SF1">
    <property type="entry name" value="HISTIDINE--TRNA LIGASE, MITOCHONDRIAL-RELATED"/>
    <property type="match status" value="1"/>
</dbReference>
<dbReference type="RefSeq" id="WP_275595850.1">
    <property type="nucleotide sequence ID" value="NZ_CP102381.1"/>
</dbReference>
<organism evidence="10 11">
    <name type="scientific">Thiomicrorhabdus lithotrophica</name>
    <dbReference type="NCBI Taxonomy" id="2949997"/>
    <lineage>
        <taxon>Bacteria</taxon>
        <taxon>Pseudomonadati</taxon>
        <taxon>Pseudomonadota</taxon>
        <taxon>Gammaproteobacteria</taxon>
        <taxon>Thiotrichales</taxon>
        <taxon>Piscirickettsiaceae</taxon>
        <taxon>Thiomicrorhabdus</taxon>
    </lineage>
</organism>
<dbReference type="Pfam" id="PF13393">
    <property type="entry name" value="tRNA-synt_His"/>
    <property type="match status" value="1"/>
</dbReference>
<evidence type="ECO:0000256" key="1">
    <source>
        <dbReference type="ARBA" id="ARBA00004496"/>
    </source>
</evidence>
<dbReference type="NCBIfam" id="NF008935">
    <property type="entry name" value="PRK12292.1-1"/>
    <property type="match status" value="1"/>
</dbReference>
<protein>
    <recommendedName>
        <fullName evidence="5 8">ATP phosphoribosyltransferase regulatory subunit</fullName>
    </recommendedName>
</protein>
<dbReference type="EMBL" id="CP102381">
    <property type="protein sequence ID" value="WEJ63593.1"/>
    <property type="molecule type" value="Genomic_DNA"/>
</dbReference>
<dbReference type="InterPro" id="IPR004517">
    <property type="entry name" value="HisZ"/>
</dbReference>
<comment type="subcellular location">
    <subcellularLocation>
        <location evidence="1 8">Cytoplasm</location>
    </subcellularLocation>
</comment>
<dbReference type="HAMAP" id="MF_00125">
    <property type="entry name" value="HisZ"/>
    <property type="match status" value="1"/>
</dbReference>
<comment type="pathway">
    <text evidence="2 8">Amino-acid biosynthesis; L-histidine biosynthesis; L-histidine from 5-phospho-alpha-D-ribose 1-diphosphate: step 1/9.</text>
</comment>
<dbReference type="PIRSF" id="PIRSF001549">
    <property type="entry name" value="His-tRNA_synth"/>
    <property type="match status" value="1"/>
</dbReference>
<comment type="similarity">
    <text evidence="3 8">Belongs to the class-II aminoacyl-tRNA synthetase family. HisZ subfamily.</text>
</comment>
<evidence type="ECO:0000256" key="8">
    <source>
        <dbReference type="HAMAP-Rule" id="MF_00125"/>
    </source>
</evidence>
<dbReference type="SUPFAM" id="SSF55681">
    <property type="entry name" value="Class II aaRS and biotin synthetases"/>
    <property type="match status" value="1"/>
</dbReference>
<sequence length="390" mass="42758">MQQSTWFTPEGLEDLLPPQAQKLEFYRRKLIDGFELSGFELVLPPIAEFTDSLLTGTAGNMAVDTCRFTDQESGRMMGVRADMTPQVARIVSNRLKADSTISKLCYVGEVLKTRNNKAKGSRSPIQVGAELFGHRGFESDYEIIGLMLESMQLLKLPEIKMSLGHVGIVTELMQLAQLDKKQSKELIDILSRKAIPEYEVFVSQLTLEPSLKSKFEALPLMCGDASSVIQVAIKELSGLSEVLDDAISHLQKVIDSLAATHAVAIHLDMADIRGYQYHTGIIFACYSGSTLQPIAKGGRYDNIGSVFGLGLPATGFSLDLRSALDLLSDVKLAVTDTVYAPLLADKSLQESIAELKSKGYRVIKSYDLTGLQKGDKKLSNDSGQWSIQTV</sequence>
<evidence type="ECO:0000256" key="3">
    <source>
        <dbReference type="ARBA" id="ARBA00005539"/>
    </source>
</evidence>
<keyword evidence="10" id="KW-0808">Transferase</keyword>
<gene>
    <name evidence="8" type="primary">hisZ</name>
    <name evidence="10" type="ORF">NR989_04885</name>
</gene>
<evidence type="ECO:0000256" key="7">
    <source>
        <dbReference type="ARBA" id="ARBA00025246"/>
    </source>
</evidence>
<keyword evidence="10" id="KW-0328">Glycosyltransferase</keyword>
<evidence type="ECO:0000313" key="10">
    <source>
        <dbReference type="EMBL" id="WEJ63593.1"/>
    </source>
</evidence>
<feature type="domain" description="Class II Histidinyl-tRNA synthetase (HisRS)-like catalytic core" evidence="9">
    <location>
        <begin position="11"/>
        <end position="321"/>
    </location>
</feature>
<dbReference type="InterPro" id="IPR041715">
    <property type="entry name" value="HisRS-like_core"/>
</dbReference>
<keyword evidence="8" id="KW-0368">Histidine biosynthesis</keyword>
<dbReference type="GO" id="GO:0016757">
    <property type="term" value="F:glycosyltransferase activity"/>
    <property type="evidence" value="ECO:0007669"/>
    <property type="project" value="UniProtKB-KW"/>
</dbReference>
<comment type="miscellaneous">
    <text evidence="8">This function is generally fulfilled by the C-terminal part of HisG, which is missing in some bacteria such as this one.</text>
</comment>
<evidence type="ECO:0000256" key="2">
    <source>
        <dbReference type="ARBA" id="ARBA00004667"/>
    </source>
</evidence>
<name>A0ABY8CC75_9GAMM</name>
<comment type="function">
    <text evidence="7 8">Required for the first step of histidine biosynthesis. May allow the feedback regulation of ATP phosphoribosyltransferase activity by histidine.</text>
</comment>
<keyword evidence="8" id="KW-0028">Amino-acid biosynthesis</keyword>
<proteinExistence type="inferred from homology"/>
<dbReference type="Gene3D" id="3.30.930.10">
    <property type="entry name" value="Bira Bifunctional Protein, Domain 2"/>
    <property type="match status" value="1"/>
</dbReference>
<reference evidence="10 11" key="1">
    <citation type="submission" date="2022-06" db="EMBL/GenBank/DDBJ databases">
        <title>Thiomicrohabdus sp. nov, an obligately chemolithoautotrophic, sulfur-oxidizing bacterium isolated from beach of Guanyin Mountain. Amoy.</title>
        <authorList>
            <person name="Zhu H."/>
        </authorList>
    </citation>
    <scope>NUCLEOTIDE SEQUENCE [LARGE SCALE GENOMIC DNA]</scope>
    <source>
        <strain evidence="10 11">XGS-01</strain>
    </source>
</reference>
<evidence type="ECO:0000259" key="9">
    <source>
        <dbReference type="Pfam" id="PF13393"/>
    </source>
</evidence>
<dbReference type="NCBIfam" id="NF009086">
    <property type="entry name" value="PRK12421.1"/>
    <property type="match status" value="1"/>
</dbReference>
<comment type="subunit">
    <text evidence="4 8">Heteromultimer composed of HisG and HisZ subunits.</text>
</comment>
<dbReference type="PANTHER" id="PTHR43707">
    <property type="entry name" value="HISTIDYL-TRNA SYNTHETASE"/>
    <property type="match status" value="1"/>
</dbReference>
<dbReference type="InterPro" id="IPR004516">
    <property type="entry name" value="HisRS/HisZ"/>
</dbReference>
<evidence type="ECO:0000313" key="11">
    <source>
        <dbReference type="Proteomes" id="UP001222275"/>
    </source>
</evidence>
<evidence type="ECO:0000256" key="5">
    <source>
        <dbReference type="ARBA" id="ARBA00020397"/>
    </source>
</evidence>
<dbReference type="Proteomes" id="UP001222275">
    <property type="component" value="Chromosome"/>
</dbReference>
<keyword evidence="6 8" id="KW-0963">Cytoplasm</keyword>
<accession>A0ABY8CC75</accession>
<keyword evidence="11" id="KW-1185">Reference proteome</keyword>